<sequence>MHASAERVAQFRLPIAAAQLCPKQARNPRRLPNTRPAEHARARLTFTTGGAGMHVRLAILGTEVLSLHVGRGLVLDVDALALDDLDEDDDPEPCQLVSGGASHNFERDPDPLSADGEVPWSEADFGFGR</sequence>
<evidence type="ECO:0000313" key="2">
    <source>
        <dbReference type="EMBL" id="AHY26911.1"/>
    </source>
</evidence>
<reference evidence="2 3" key="1">
    <citation type="submission" date="2014-02" db="EMBL/GenBank/DDBJ databases">
        <authorList>
            <person name="Cornely K.A."/>
            <person name="Jancevski A.V."/>
            <person name="Rogers S.R."/>
            <person name="Scola S.E."/>
            <person name="Pinches R.S."/>
            <person name="Perri C.M."/>
            <person name="Brown M.S."/>
            <person name="Cavedon W.D."/>
            <person name="Dubois H.M."/>
            <person name="Fernando M.A."/>
            <person name="Austriaco N."/>
            <person name="Bradley K.W."/>
            <person name="Clarke D.Q."/>
            <person name="Lewis M.F."/>
            <person name="Barker L.P."/>
            <person name="Bailey C."/>
            <person name="Asai D.J."/>
            <person name="Garber M.L."/>
            <person name="Bowman C.A."/>
            <person name="Russell D.A."/>
            <person name="Pope W.H."/>
            <person name="Jacobs-Sera D."/>
            <person name="Hendrix R.W."/>
            <person name="Hatfull G.F."/>
        </authorList>
    </citation>
    <scope>NUCLEOTIDE SEQUENCE [LARGE SCALE GENOMIC DNA]</scope>
</reference>
<dbReference type="OrthoDB" id="20391at10239"/>
<feature type="region of interest" description="Disordered" evidence="1">
    <location>
        <begin position="86"/>
        <end position="129"/>
    </location>
</feature>
<dbReference type="RefSeq" id="YP_009032481.1">
    <property type="nucleotide sequence ID" value="NC_024147.1"/>
</dbReference>
<protein>
    <submittedName>
        <fullName evidence="2">Uncharacterized protein</fullName>
    </submittedName>
</protein>
<evidence type="ECO:0000256" key="1">
    <source>
        <dbReference type="SAM" id="MobiDB-lite"/>
    </source>
</evidence>
<name>A0A023W5S4_9CAUD</name>
<evidence type="ECO:0000313" key="3">
    <source>
        <dbReference type="Proteomes" id="UP000024442"/>
    </source>
</evidence>
<gene>
    <name evidence="2" type="primary">87</name>
    <name evidence="2" type="ORF">PBI_ZOEJ_87</name>
</gene>
<keyword evidence="3" id="KW-1185">Reference proteome</keyword>
<dbReference type="GeneID" id="19488184"/>
<organism evidence="2 3">
    <name type="scientific">Mycobacterium phage ZoeJ</name>
    <dbReference type="NCBI Taxonomy" id="1486427"/>
    <lineage>
        <taxon>Viruses</taxon>
        <taxon>Duplodnaviria</taxon>
        <taxon>Heunggongvirae</taxon>
        <taxon>Uroviricota</taxon>
        <taxon>Caudoviricetes</taxon>
        <taxon>Weiservirinae</taxon>
        <taxon>Timquatrovirus</taxon>
        <taxon>Timquatrovirus zoeJ</taxon>
    </lineage>
</organism>
<dbReference type="Proteomes" id="UP000024442">
    <property type="component" value="Segment"/>
</dbReference>
<dbReference type="EMBL" id="KJ510412">
    <property type="protein sequence ID" value="AHY26911.1"/>
    <property type="molecule type" value="Genomic_DNA"/>
</dbReference>
<proteinExistence type="predicted"/>
<dbReference type="KEGG" id="vg:19488184"/>
<accession>A0A023W5S4</accession>